<dbReference type="Proteomes" id="UP001060215">
    <property type="component" value="Chromosome 11"/>
</dbReference>
<evidence type="ECO:0000313" key="1">
    <source>
        <dbReference type="EMBL" id="KAI7983924.1"/>
    </source>
</evidence>
<proteinExistence type="predicted"/>
<sequence>MTCGSNRTPIQWCPWHCGPENSHIDPPKVSGSNLLNPKLQTKISYWH</sequence>
<comment type="caution">
    <text evidence="1">The sequence shown here is derived from an EMBL/GenBank/DDBJ whole genome shotgun (WGS) entry which is preliminary data.</text>
</comment>
<keyword evidence="2" id="KW-1185">Reference proteome</keyword>
<organism evidence="1 2">
    <name type="scientific">Camellia lanceoleosa</name>
    <dbReference type="NCBI Taxonomy" id="1840588"/>
    <lineage>
        <taxon>Eukaryota</taxon>
        <taxon>Viridiplantae</taxon>
        <taxon>Streptophyta</taxon>
        <taxon>Embryophyta</taxon>
        <taxon>Tracheophyta</taxon>
        <taxon>Spermatophyta</taxon>
        <taxon>Magnoliopsida</taxon>
        <taxon>eudicotyledons</taxon>
        <taxon>Gunneridae</taxon>
        <taxon>Pentapetalae</taxon>
        <taxon>asterids</taxon>
        <taxon>Ericales</taxon>
        <taxon>Theaceae</taxon>
        <taxon>Camellia</taxon>
    </lineage>
</organism>
<accession>A0ACC0F613</accession>
<reference evidence="1 2" key="1">
    <citation type="journal article" date="2022" name="Plant J.">
        <title>Chromosome-level genome of Camellia lanceoleosa provides a valuable resource for understanding genome evolution and self-incompatibility.</title>
        <authorList>
            <person name="Gong W."/>
            <person name="Xiao S."/>
            <person name="Wang L."/>
            <person name="Liao Z."/>
            <person name="Chang Y."/>
            <person name="Mo W."/>
            <person name="Hu G."/>
            <person name="Li W."/>
            <person name="Zhao G."/>
            <person name="Zhu H."/>
            <person name="Hu X."/>
            <person name="Ji K."/>
            <person name="Xiang X."/>
            <person name="Song Q."/>
            <person name="Yuan D."/>
            <person name="Jin S."/>
            <person name="Zhang L."/>
        </authorList>
    </citation>
    <scope>NUCLEOTIDE SEQUENCE [LARGE SCALE GENOMIC DNA]</scope>
    <source>
        <strain evidence="1">SQ_2022a</strain>
    </source>
</reference>
<dbReference type="EMBL" id="CM045768">
    <property type="protein sequence ID" value="KAI7983924.1"/>
    <property type="molecule type" value="Genomic_DNA"/>
</dbReference>
<name>A0ACC0F613_9ERIC</name>
<protein>
    <submittedName>
        <fullName evidence="1">Uncharacterized protein</fullName>
    </submittedName>
</protein>
<evidence type="ECO:0000313" key="2">
    <source>
        <dbReference type="Proteomes" id="UP001060215"/>
    </source>
</evidence>
<gene>
    <name evidence="1" type="ORF">LOK49_LG15G02175</name>
</gene>